<dbReference type="SUPFAM" id="SSF46785">
    <property type="entry name" value="Winged helix' DNA-binding domain"/>
    <property type="match status" value="1"/>
</dbReference>
<dbReference type="Gene3D" id="1.10.10.10">
    <property type="entry name" value="Winged helix-like DNA-binding domain superfamily/Winged helix DNA-binding domain"/>
    <property type="match status" value="1"/>
</dbReference>
<keyword evidence="2" id="KW-0238">DNA-binding</keyword>
<name>A0ABY4R2V1_9ACTN</name>
<dbReference type="InterPro" id="IPR019888">
    <property type="entry name" value="Tscrpt_reg_AsnC-like"/>
</dbReference>
<gene>
    <name evidence="5" type="ORF">M6D93_09190</name>
</gene>
<evidence type="ECO:0000256" key="1">
    <source>
        <dbReference type="ARBA" id="ARBA00023015"/>
    </source>
</evidence>
<evidence type="ECO:0000259" key="4">
    <source>
        <dbReference type="PROSITE" id="PS50956"/>
    </source>
</evidence>
<dbReference type="Proteomes" id="UP001056336">
    <property type="component" value="Chromosome"/>
</dbReference>
<organism evidence="5 6">
    <name type="scientific">Jatrophihabitans telluris</name>
    <dbReference type="NCBI Taxonomy" id="2038343"/>
    <lineage>
        <taxon>Bacteria</taxon>
        <taxon>Bacillati</taxon>
        <taxon>Actinomycetota</taxon>
        <taxon>Actinomycetes</taxon>
        <taxon>Jatrophihabitantales</taxon>
        <taxon>Jatrophihabitantaceae</taxon>
        <taxon>Jatrophihabitans</taxon>
    </lineage>
</organism>
<reference evidence="5" key="2">
    <citation type="submission" date="2022-05" db="EMBL/GenBank/DDBJ databases">
        <authorList>
            <person name="Kim J.-S."/>
            <person name="Lee K."/>
            <person name="Suh M."/>
            <person name="Eom M."/>
            <person name="Kim J.-S."/>
            <person name="Kim D.-S."/>
            <person name="Ko S.-H."/>
            <person name="Shin Y."/>
            <person name="Lee J.-S."/>
        </authorList>
    </citation>
    <scope>NUCLEOTIDE SEQUENCE</scope>
    <source>
        <strain evidence="5">N237</strain>
    </source>
</reference>
<evidence type="ECO:0000313" key="5">
    <source>
        <dbReference type="EMBL" id="UQX90155.1"/>
    </source>
</evidence>
<dbReference type="Pfam" id="PF01037">
    <property type="entry name" value="AsnC_trans_reg"/>
    <property type="match status" value="1"/>
</dbReference>
<dbReference type="InterPro" id="IPR011991">
    <property type="entry name" value="ArsR-like_HTH"/>
</dbReference>
<dbReference type="InterPro" id="IPR036390">
    <property type="entry name" value="WH_DNA-bd_sf"/>
</dbReference>
<keyword evidence="1" id="KW-0805">Transcription regulation</keyword>
<dbReference type="Pfam" id="PF13404">
    <property type="entry name" value="HTH_AsnC-type"/>
    <property type="match status" value="1"/>
</dbReference>
<dbReference type="SUPFAM" id="SSF54909">
    <property type="entry name" value="Dimeric alpha+beta barrel"/>
    <property type="match status" value="1"/>
</dbReference>
<keyword evidence="3" id="KW-0804">Transcription</keyword>
<reference evidence="5" key="1">
    <citation type="journal article" date="2018" name="Int. J. Syst. Evol. Microbiol.">
        <title>Jatrophihabitans telluris sp. nov., isolated from sediment soil of lava forest wetlands and the emended description of the genus Jatrophihabitans.</title>
        <authorList>
            <person name="Lee K.C."/>
            <person name="Suh M.K."/>
            <person name="Eom M.K."/>
            <person name="Kim K.K."/>
            <person name="Kim J.S."/>
            <person name="Kim D.S."/>
            <person name="Ko S.H."/>
            <person name="Shin Y.K."/>
            <person name="Lee J.S."/>
        </authorList>
    </citation>
    <scope>NUCLEOTIDE SEQUENCE</scope>
    <source>
        <strain evidence="5">N237</strain>
    </source>
</reference>
<evidence type="ECO:0000256" key="2">
    <source>
        <dbReference type="ARBA" id="ARBA00023125"/>
    </source>
</evidence>
<dbReference type="PROSITE" id="PS50956">
    <property type="entry name" value="HTH_ASNC_2"/>
    <property type="match status" value="1"/>
</dbReference>
<dbReference type="InterPro" id="IPR036388">
    <property type="entry name" value="WH-like_DNA-bd_sf"/>
</dbReference>
<dbReference type="PANTHER" id="PTHR30154">
    <property type="entry name" value="LEUCINE-RESPONSIVE REGULATORY PROTEIN"/>
    <property type="match status" value="1"/>
</dbReference>
<dbReference type="SMART" id="SM00344">
    <property type="entry name" value="HTH_ASNC"/>
    <property type="match status" value="1"/>
</dbReference>
<evidence type="ECO:0000313" key="6">
    <source>
        <dbReference type="Proteomes" id="UP001056336"/>
    </source>
</evidence>
<proteinExistence type="predicted"/>
<dbReference type="EMBL" id="CP097332">
    <property type="protein sequence ID" value="UQX90155.1"/>
    <property type="molecule type" value="Genomic_DNA"/>
</dbReference>
<dbReference type="Gene3D" id="3.30.70.920">
    <property type="match status" value="1"/>
</dbReference>
<sequence length="164" mass="17792">MTSQSPVPRPHLTRIPLDEIDHQLIGLLQRDGRASYAELAPAVGLSPPAVRQRVQRLVEGNVVQIVAVTDPLALGLPVMALVGVKVSGDAMAVADALGAIQRVIYVVITGGAYDLFAEIVCEDMAELFDIINTQLRPMDGVASVESFPYFDIHTHRFTWDTSTD</sequence>
<dbReference type="InterPro" id="IPR000485">
    <property type="entry name" value="AsnC-type_HTH_dom"/>
</dbReference>
<dbReference type="PRINTS" id="PR00033">
    <property type="entry name" value="HTHASNC"/>
</dbReference>
<protein>
    <submittedName>
        <fullName evidence="5">Lrp/AsnC family transcriptional regulator</fullName>
    </submittedName>
</protein>
<evidence type="ECO:0000256" key="3">
    <source>
        <dbReference type="ARBA" id="ARBA00023163"/>
    </source>
</evidence>
<dbReference type="InterPro" id="IPR019887">
    <property type="entry name" value="Tscrpt_reg_AsnC/Lrp_C"/>
</dbReference>
<dbReference type="PANTHER" id="PTHR30154:SF34">
    <property type="entry name" value="TRANSCRIPTIONAL REGULATOR AZLB"/>
    <property type="match status" value="1"/>
</dbReference>
<keyword evidence="6" id="KW-1185">Reference proteome</keyword>
<dbReference type="InterPro" id="IPR011008">
    <property type="entry name" value="Dimeric_a/b-barrel"/>
</dbReference>
<accession>A0ABY4R2V1</accession>
<dbReference type="CDD" id="cd00090">
    <property type="entry name" value="HTH_ARSR"/>
    <property type="match status" value="1"/>
</dbReference>
<feature type="domain" description="HTH asnC-type" evidence="4">
    <location>
        <begin position="17"/>
        <end position="77"/>
    </location>
</feature>